<evidence type="ECO:0000313" key="4">
    <source>
        <dbReference type="Proteomes" id="UP001141434"/>
    </source>
</evidence>
<evidence type="ECO:0000256" key="1">
    <source>
        <dbReference type="SAM" id="MobiDB-lite"/>
    </source>
</evidence>
<reference evidence="3" key="2">
    <citation type="journal article" date="2023" name="IMA Fungus">
        <title>Comparative genomic study of the Penicillium genus elucidates a diverse pangenome and 15 lateral gene transfer events.</title>
        <authorList>
            <person name="Petersen C."/>
            <person name="Sorensen T."/>
            <person name="Nielsen M.R."/>
            <person name="Sondergaard T.E."/>
            <person name="Sorensen J.L."/>
            <person name="Fitzpatrick D.A."/>
            <person name="Frisvad J.C."/>
            <person name="Nielsen K.L."/>
        </authorList>
    </citation>
    <scope>NUCLEOTIDE SEQUENCE</scope>
    <source>
        <strain evidence="3">IBT 34128</strain>
    </source>
</reference>
<dbReference type="InterPro" id="IPR056632">
    <property type="entry name" value="DUF7730"/>
</dbReference>
<evidence type="ECO:0000259" key="2">
    <source>
        <dbReference type="Pfam" id="PF24864"/>
    </source>
</evidence>
<dbReference type="GeneID" id="81391934"/>
<protein>
    <recommendedName>
        <fullName evidence="2">DUF7730 domain-containing protein</fullName>
    </recommendedName>
</protein>
<feature type="region of interest" description="Disordered" evidence="1">
    <location>
        <begin position="402"/>
        <end position="441"/>
    </location>
</feature>
<comment type="caution">
    <text evidence="3">The sequence shown here is derived from an EMBL/GenBank/DDBJ whole genome shotgun (WGS) entry which is preliminary data.</text>
</comment>
<dbReference type="Pfam" id="PF24864">
    <property type="entry name" value="DUF7730"/>
    <property type="match status" value="1"/>
</dbReference>
<name>A0A9W9KH27_9EURO</name>
<dbReference type="PANTHER" id="PTHR38790:SF4">
    <property type="entry name" value="2EXR DOMAIN-CONTAINING PROTEIN"/>
    <property type="match status" value="1"/>
</dbReference>
<dbReference type="RefSeq" id="XP_056513833.1">
    <property type="nucleotide sequence ID" value="XM_056652766.1"/>
</dbReference>
<organism evidence="3 4">
    <name type="scientific">Penicillium alfredii</name>
    <dbReference type="NCBI Taxonomy" id="1506179"/>
    <lineage>
        <taxon>Eukaryota</taxon>
        <taxon>Fungi</taxon>
        <taxon>Dikarya</taxon>
        <taxon>Ascomycota</taxon>
        <taxon>Pezizomycotina</taxon>
        <taxon>Eurotiomycetes</taxon>
        <taxon>Eurotiomycetidae</taxon>
        <taxon>Eurotiales</taxon>
        <taxon>Aspergillaceae</taxon>
        <taxon>Penicillium</taxon>
    </lineage>
</organism>
<sequence>MATLSLPSYAHFSPTRIYGDCLPAKMTRFITKWFRREKTHEHIPRPSEPGAIGIPDSTCEINGDPFNQSKLPIPAEEQRQLRIDSPRNPQHQSRFFQLPPEIRRLIYIELLGGCRVHIDYAFKWPPLFGPQKKSRDRKRSWQWWHVVCEGGHSFIEDHDSDSCNDFGDEAHDARKFKWNTAPPGTKIVAVHWLTCCQMAYEEALPILYGSNIFVTRHKLDTPFHMARILLPDYTSLITSMDISIHIGGPHTNPPEITGEWAKFYPAFFELFHHTFRNVCRLRLTMRLKPVQVCPDAMTDKNLDIFLAPWEALAASRDWTKLDLCVPEDWYGCLTGRAAGHKKWTLSKTQWSDLLLEAFQTLREVATSYDTEVMREARSTAVLLVKLHQRRKEQDAKALGKLIQTETEPSDAETQPLGIAEPESNLVNQSNTFWADKCDPGP</sequence>
<dbReference type="PANTHER" id="PTHR38790">
    <property type="entry name" value="2EXR DOMAIN-CONTAINING PROTEIN-RELATED"/>
    <property type="match status" value="1"/>
</dbReference>
<proteinExistence type="predicted"/>
<gene>
    <name evidence="3" type="ORF">NUU61_002184</name>
</gene>
<dbReference type="Proteomes" id="UP001141434">
    <property type="component" value="Unassembled WGS sequence"/>
</dbReference>
<dbReference type="OrthoDB" id="515692at2759"/>
<accession>A0A9W9KH27</accession>
<feature type="domain" description="DUF7730" evidence="2">
    <location>
        <begin position="89"/>
        <end position="250"/>
    </location>
</feature>
<dbReference type="AlphaFoldDB" id="A0A9W9KH27"/>
<evidence type="ECO:0000313" key="3">
    <source>
        <dbReference type="EMBL" id="KAJ5104837.1"/>
    </source>
</evidence>
<keyword evidence="4" id="KW-1185">Reference proteome</keyword>
<dbReference type="EMBL" id="JAPMSZ010000004">
    <property type="protein sequence ID" value="KAJ5104837.1"/>
    <property type="molecule type" value="Genomic_DNA"/>
</dbReference>
<reference evidence="3" key="1">
    <citation type="submission" date="2022-11" db="EMBL/GenBank/DDBJ databases">
        <authorList>
            <person name="Petersen C."/>
        </authorList>
    </citation>
    <scope>NUCLEOTIDE SEQUENCE</scope>
    <source>
        <strain evidence="3">IBT 34128</strain>
    </source>
</reference>